<dbReference type="EMBL" id="QRBI01000104">
    <property type="protein sequence ID" value="RMC14879.1"/>
    <property type="molecule type" value="Genomic_DNA"/>
</dbReference>
<dbReference type="Proteomes" id="UP000269221">
    <property type="component" value="Unassembled WGS sequence"/>
</dbReference>
<keyword evidence="1" id="KW-0812">Transmembrane</keyword>
<keyword evidence="1" id="KW-0472">Membrane</keyword>
<feature type="transmembrane region" description="Helical" evidence="1">
    <location>
        <begin position="20"/>
        <end position="41"/>
    </location>
</feature>
<accession>A0A3M0KNR9</accession>
<protein>
    <submittedName>
        <fullName evidence="2">Uncharacterized protein</fullName>
    </submittedName>
</protein>
<feature type="transmembrane region" description="Helical" evidence="1">
    <location>
        <begin position="48"/>
        <end position="66"/>
    </location>
</feature>
<keyword evidence="1" id="KW-1133">Transmembrane helix</keyword>
<evidence type="ECO:0000256" key="1">
    <source>
        <dbReference type="SAM" id="Phobius"/>
    </source>
</evidence>
<comment type="caution">
    <text evidence="2">The sequence shown here is derived from an EMBL/GenBank/DDBJ whole genome shotgun (WGS) entry which is preliminary data.</text>
</comment>
<keyword evidence="3" id="KW-1185">Reference proteome</keyword>
<reference evidence="2 3" key="1">
    <citation type="submission" date="2018-07" db="EMBL/GenBank/DDBJ databases">
        <title>A high quality draft genome assembly of the barn swallow (H. rustica rustica).</title>
        <authorList>
            <person name="Formenti G."/>
            <person name="Chiara M."/>
            <person name="Poveda L."/>
            <person name="Francoijs K.-J."/>
            <person name="Bonisoli-Alquati A."/>
            <person name="Canova L."/>
            <person name="Gianfranceschi L."/>
            <person name="Horner D.S."/>
            <person name="Saino N."/>
        </authorList>
    </citation>
    <scope>NUCLEOTIDE SEQUENCE [LARGE SCALE GENOMIC DNA]</scope>
    <source>
        <strain evidence="2">Chelidonia</strain>
        <tissue evidence="2">Blood</tissue>
    </source>
</reference>
<proteinExistence type="predicted"/>
<evidence type="ECO:0000313" key="3">
    <source>
        <dbReference type="Proteomes" id="UP000269221"/>
    </source>
</evidence>
<organism evidence="2 3">
    <name type="scientific">Hirundo rustica rustica</name>
    <dbReference type="NCBI Taxonomy" id="333673"/>
    <lineage>
        <taxon>Eukaryota</taxon>
        <taxon>Metazoa</taxon>
        <taxon>Chordata</taxon>
        <taxon>Craniata</taxon>
        <taxon>Vertebrata</taxon>
        <taxon>Euteleostomi</taxon>
        <taxon>Archelosauria</taxon>
        <taxon>Archosauria</taxon>
        <taxon>Dinosauria</taxon>
        <taxon>Saurischia</taxon>
        <taxon>Theropoda</taxon>
        <taxon>Coelurosauria</taxon>
        <taxon>Aves</taxon>
        <taxon>Neognathae</taxon>
        <taxon>Neoaves</taxon>
        <taxon>Telluraves</taxon>
        <taxon>Australaves</taxon>
        <taxon>Passeriformes</taxon>
        <taxon>Sylvioidea</taxon>
        <taxon>Hirundinidae</taxon>
        <taxon>Hirundo</taxon>
    </lineage>
</organism>
<name>A0A3M0KNR9_HIRRU</name>
<sequence length="68" mass="7779">MYKVLYLYFQLDYYEVTELATVLFGSSLYPFDIIAISAFSGFCLKDDILVFPANIAFCLVNIGLTFKE</sequence>
<evidence type="ECO:0000313" key="2">
    <source>
        <dbReference type="EMBL" id="RMC14879.1"/>
    </source>
</evidence>
<gene>
    <name evidence="2" type="ORF">DUI87_07056</name>
</gene>
<dbReference type="AlphaFoldDB" id="A0A3M0KNR9"/>